<dbReference type="GO" id="GO:0046872">
    <property type="term" value="F:metal ion binding"/>
    <property type="evidence" value="ECO:0007669"/>
    <property type="project" value="UniProtKB-KW"/>
</dbReference>
<dbReference type="InterPro" id="IPR024025">
    <property type="entry name" value="SCIFF_rSAM_maturase"/>
</dbReference>
<dbReference type="PROSITE" id="PS01305">
    <property type="entry name" value="MOAA_NIFB_PQQE"/>
    <property type="match status" value="1"/>
</dbReference>
<gene>
    <name evidence="8" type="ORF">EDD75_1483</name>
</gene>
<dbReference type="SFLD" id="SFLDG01067">
    <property type="entry name" value="SPASM/twitch_domain_containing"/>
    <property type="match status" value="1"/>
</dbReference>
<dbReference type="PANTHER" id="PTHR43273">
    <property type="entry name" value="ANAEROBIC SULFATASE-MATURATING ENZYME HOMOLOG ASLB-RELATED"/>
    <property type="match status" value="1"/>
</dbReference>
<accession>A0A3N5AQR3</accession>
<dbReference type="Pfam" id="PF04055">
    <property type="entry name" value="Radical_SAM"/>
    <property type="match status" value="1"/>
</dbReference>
<dbReference type="Pfam" id="PF13186">
    <property type="entry name" value="SPASM"/>
    <property type="match status" value="1"/>
</dbReference>
<dbReference type="InterPro" id="IPR013785">
    <property type="entry name" value="Aldolase_TIM"/>
</dbReference>
<keyword evidence="4" id="KW-0479">Metal-binding</keyword>
<evidence type="ECO:0000259" key="7">
    <source>
        <dbReference type="PROSITE" id="PS51918"/>
    </source>
</evidence>
<evidence type="ECO:0000256" key="5">
    <source>
        <dbReference type="ARBA" id="ARBA00023004"/>
    </source>
</evidence>
<proteinExistence type="predicted"/>
<dbReference type="CDD" id="cd21124">
    <property type="entry name" value="SPASM_CteB-like"/>
    <property type="match status" value="1"/>
</dbReference>
<dbReference type="EMBL" id="RKRE01000002">
    <property type="protein sequence ID" value="RPF47197.1"/>
    <property type="molecule type" value="Genomic_DNA"/>
</dbReference>
<comment type="cofactor">
    <cofactor evidence="1">
        <name>[4Fe-4S] cluster</name>
        <dbReference type="ChEBI" id="CHEBI:49883"/>
    </cofactor>
</comment>
<dbReference type="InterPro" id="IPR000385">
    <property type="entry name" value="MoaA_NifB_PqqE_Fe-S-bd_CS"/>
</dbReference>
<organism evidence="8 9">
    <name type="scientific">Thermodesulfitimonas autotrophica</name>
    <dbReference type="NCBI Taxonomy" id="1894989"/>
    <lineage>
        <taxon>Bacteria</taxon>
        <taxon>Bacillati</taxon>
        <taxon>Bacillota</taxon>
        <taxon>Clostridia</taxon>
        <taxon>Thermoanaerobacterales</taxon>
        <taxon>Thermoanaerobacteraceae</taxon>
        <taxon>Thermodesulfitimonas</taxon>
    </lineage>
</organism>
<feature type="domain" description="Radical SAM core" evidence="7">
    <location>
        <begin position="80"/>
        <end position="313"/>
    </location>
</feature>
<evidence type="ECO:0000256" key="4">
    <source>
        <dbReference type="ARBA" id="ARBA00022723"/>
    </source>
</evidence>
<keyword evidence="3" id="KW-0949">S-adenosyl-L-methionine</keyword>
<dbReference type="GO" id="GO:0051539">
    <property type="term" value="F:4 iron, 4 sulfur cluster binding"/>
    <property type="evidence" value="ECO:0007669"/>
    <property type="project" value="UniProtKB-KW"/>
</dbReference>
<keyword evidence="6" id="KW-0411">Iron-sulfur</keyword>
<dbReference type="InterPro" id="IPR023885">
    <property type="entry name" value="4Fe4S-binding_SPASM_dom"/>
</dbReference>
<dbReference type="NCBIfam" id="TIGR03974">
    <property type="entry name" value="rSAM_six_Cys"/>
    <property type="match status" value="1"/>
</dbReference>
<evidence type="ECO:0000256" key="6">
    <source>
        <dbReference type="ARBA" id="ARBA00023014"/>
    </source>
</evidence>
<dbReference type="PROSITE" id="PS51918">
    <property type="entry name" value="RADICAL_SAM"/>
    <property type="match status" value="1"/>
</dbReference>
<dbReference type="NCBIfam" id="TIGR04085">
    <property type="entry name" value="rSAM_more_4Fe4S"/>
    <property type="match status" value="1"/>
</dbReference>
<dbReference type="SUPFAM" id="SSF102114">
    <property type="entry name" value="Radical SAM enzymes"/>
    <property type="match status" value="1"/>
</dbReference>
<dbReference type="OrthoDB" id="9808591at2"/>
<evidence type="ECO:0000256" key="3">
    <source>
        <dbReference type="ARBA" id="ARBA00022691"/>
    </source>
</evidence>
<evidence type="ECO:0000256" key="1">
    <source>
        <dbReference type="ARBA" id="ARBA00001966"/>
    </source>
</evidence>
<dbReference type="PANTHER" id="PTHR43273:SF8">
    <property type="entry name" value="RADICAL SAM DOMAIN PROTEIN"/>
    <property type="match status" value="1"/>
</dbReference>
<dbReference type="SFLD" id="SFLDG01384">
    <property type="entry name" value="thioether_bond_formation_requi"/>
    <property type="match status" value="1"/>
</dbReference>
<dbReference type="CDD" id="cd01335">
    <property type="entry name" value="Radical_SAM"/>
    <property type="match status" value="1"/>
</dbReference>
<dbReference type="Proteomes" id="UP000282654">
    <property type="component" value="Unassembled WGS sequence"/>
</dbReference>
<reference evidence="8 9" key="1">
    <citation type="submission" date="2018-11" db="EMBL/GenBank/DDBJ databases">
        <title>Genomic Encyclopedia of Type Strains, Phase IV (KMG-IV): sequencing the most valuable type-strain genomes for metagenomic binning, comparative biology and taxonomic classification.</title>
        <authorList>
            <person name="Goeker M."/>
        </authorList>
    </citation>
    <scope>NUCLEOTIDE SEQUENCE [LARGE SCALE GENOMIC DNA]</scope>
    <source>
        <strain evidence="8 9">DSM 102936</strain>
    </source>
</reference>
<dbReference type="SFLD" id="SFLDS00029">
    <property type="entry name" value="Radical_SAM"/>
    <property type="match status" value="1"/>
</dbReference>
<dbReference type="Gene3D" id="3.20.20.70">
    <property type="entry name" value="Aldolase class I"/>
    <property type="match status" value="1"/>
</dbReference>
<keyword evidence="9" id="KW-1185">Reference proteome</keyword>
<dbReference type="InterPro" id="IPR058240">
    <property type="entry name" value="rSAM_sf"/>
</dbReference>
<evidence type="ECO:0000313" key="8">
    <source>
        <dbReference type="EMBL" id="RPF47197.1"/>
    </source>
</evidence>
<comment type="caution">
    <text evidence="8">The sequence shown here is derived from an EMBL/GenBank/DDBJ whole genome shotgun (WGS) entry which is preliminary data.</text>
</comment>
<dbReference type="SFLD" id="SFLDG01386">
    <property type="entry name" value="main_SPASM_domain-containing"/>
    <property type="match status" value="1"/>
</dbReference>
<name>A0A3N5AQR3_9THEO</name>
<dbReference type="InterPro" id="IPR047602">
    <property type="entry name" value="SPASM_CteB-like"/>
</dbReference>
<dbReference type="InterPro" id="IPR023867">
    <property type="entry name" value="Sulphatase_maturase_rSAM"/>
</dbReference>
<dbReference type="AlphaFoldDB" id="A0A3N5AQR3"/>
<dbReference type="RefSeq" id="WP_123930169.1">
    <property type="nucleotide sequence ID" value="NZ_RKRE01000002.1"/>
</dbReference>
<keyword evidence="2" id="KW-0004">4Fe-4S</keyword>
<dbReference type="InterPro" id="IPR007197">
    <property type="entry name" value="rSAM"/>
</dbReference>
<evidence type="ECO:0000313" key="9">
    <source>
        <dbReference type="Proteomes" id="UP000282654"/>
    </source>
</evidence>
<protein>
    <recommendedName>
        <fullName evidence="7">Radical SAM core domain-containing protein</fullName>
    </recommendedName>
</protein>
<sequence length="449" mass="49144">MVHLFEIGSRKLVFDPVSGGLHAVDDLAWEIIGALAGGRALPQGSASEAVAAVLAEIEELKANGSLFVPDQARELYVPPPFAPKSLCLMVAQECNLRCTYCFAGEGTYGGGGLMSEEVALRAIDFLLERSGPVRAVEVDFFGGEPLLNWPVVTAVVDYATERAKACHKEISFTLTTNAVLLDTTKSRYLIEKGINVVLSLDGRKEVHDRFRCFPGGAGSYERVLANCRSFFQAWDEVPRPSYCYIRGTYTRFNLDFSRDFRHLVEEGFTAISLEPVVASPAEPYALREQDVALAVAEYERLAEDYLAFRRSGRPVRFFHFELDPAGGPCLTKRLTGCGAGFSYVAVDVDGRLYPCHQFVGDAAFCLGDLATGTVRQEVVEAFRNAHVYNKPTCAACWARFFCGGGCHAAAHLVNGDIMKPYAIGCMLMQKRAECALYLLAQTAGTNSEE</sequence>
<evidence type="ECO:0000256" key="2">
    <source>
        <dbReference type="ARBA" id="ARBA00022485"/>
    </source>
</evidence>
<dbReference type="GO" id="GO:0016491">
    <property type="term" value="F:oxidoreductase activity"/>
    <property type="evidence" value="ECO:0007669"/>
    <property type="project" value="InterPro"/>
</dbReference>
<keyword evidence="5" id="KW-0408">Iron</keyword>